<reference evidence="2 3" key="1">
    <citation type="submission" date="2017-02" db="EMBL/GenBank/DDBJ databases">
        <authorList>
            <person name="Peterson S.W."/>
        </authorList>
    </citation>
    <scope>NUCLEOTIDE SEQUENCE [LARGE SCALE GENOMIC DNA]</scope>
    <source>
        <strain evidence="2 3">ATCC 27749</strain>
    </source>
</reference>
<keyword evidence="3" id="KW-1185">Reference proteome</keyword>
<evidence type="ECO:0000313" key="2">
    <source>
        <dbReference type="EMBL" id="SKA85098.1"/>
    </source>
</evidence>
<evidence type="ECO:0000256" key="1">
    <source>
        <dbReference type="SAM" id="Phobius"/>
    </source>
</evidence>
<dbReference type="STRING" id="745368.SAMN02745178_01503"/>
<keyword evidence="1" id="KW-0472">Membrane</keyword>
<organism evidence="2 3">
    <name type="scientific">Gemmiger formicilis</name>
    <dbReference type="NCBI Taxonomy" id="745368"/>
    <lineage>
        <taxon>Bacteria</taxon>
        <taxon>Bacillati</taxon>
        <taxon>Bacillota</taxon>
        <taxon>Clostridia</taxon>
        <taxon>Eubacteriales</taxon>
        <taxon>Gemmiger</taxon>
    </lineage>
</organism>
<sequence length="271" mass="30039">MKQRLKNQNGTTLVELIVCMVLLSLFTLAAVTLIQPSAQAYMDIQQQTRAQNLADALIETIRGEVLEANGYIRFTDGATESDNLDKVFASKGNDYSKGTALEFSVYPNHIELIDKDCVPPLTKTDGTALLTPEQANALNGYLHMRFYRDELNDAGHYGNPQHTKKDKAEDGTETVTRPYVAYGYTTAYPRDAYMGLFISELHFYARSWTQDGDETKTPRITAMTVVLTVAKRDANNQIVPLCTQKAIVQLPGEPVILYGPGTWDGKASSES</sequence>
<name>A0A1T4X7K4_9FIRM</name>
<dbReference type="Pfam" id="PF07963">
    <property type="entry name" value="N_methyl"/>
    <property type="match status" value="1"/>
</dbReference>
<dbReference type="AlphaFoldDB" id="A0A1T4X7K4"/>
<dbReference type="EMBL" id="FUYF01000006">
    <property type="protein sequence ID" value="SKA85098.1"/>
    <property type="molecule type" value="Genomic_DNA"/>
</dbReference>
<protein>
    <recommendedName>
        <fullName evidence="4">Prepilin-type N-terminal cleavage/methylation domain-containing protein</fullName>
    </recommendedName>
</protein>
<evidence type="ECO:0000313" key="3">
    <source>
        <dbReference type="Proteomes" id="UP000190286"/>
    </source>
</evidence>
<keyword evidence="1" id="KW-0812">Transmembrane</keyword>
<dbReference type="InterPro" id="IPR012902">
    <property type="entry name" value="N_methyl_site"/>
</dbReference>
<keyword evidence="1" id="KW-1133">Transmembrane helix</keyword>
<dbReference type="GeneID" id="93337966"/>
<dbReference type="Proteomes" id="UP000190286">
    <property type="component" value="Unassembled WGS sequence"/>
</dbReference>
<accession>A0A1T4X7K4</accession>
<proteinExistence type="predicted"/>
<gene>
    <name evidence="2" type="ORF">SAMN02745178_01503</name>
</gene>
<evidence type="ECO:0008006" key="4">
    <source>
        <dbReference type="Google" id="ProtNLM"/>
    </source>
</evidence>
<feature type="transmembrane region" description="Helical" evidence="1">
    <location>
        <begin position="12"/>
        <end position="34"/>
    </location>
</feature>
<dbReference type="RefSeq" id="WP_078784434.1">
    <property type="nucleotide sequence ID" value="NZ_FUYF01000006.1"/>
</dbReference>